<evidence type="ECO:0000259" key="7">
    <source>
        <dbReference type="Pfam" id="PF02687"/>
    </source>
</evidence>
<dbReference type="Proteomes" id="UP000245533">
    <property type="component" value="Unassembled WGS sequence"/>
</dbReference>
<feature type="transmembrane region" description="Helical" evidence="6">
    <location>
        <begin position="684"/>
        <end position="704"/>
    </location>
</feature>
<dbReference type="PANTHER" id="PTHR30572:SF18">
    <property type="entry name" value="ABC-TYPE MACROLIDE FAMILY EXPORT SYSTEM PERMEASE COMPONENT 2"/>
    <property type="match status" value="1"/>
</dbReference>
<name>A0A316TX06_9BACT</name>
<keyword evidence="2" id="KW-1003">Cell membrane</keyword>
<dbReference type="GO" id="GO:0005886">
    <property type="term" value="C:plasma membrane"/>
    <property type="evidence" value="ECO:0007669"/>
    <property type="project" value="UniProtKB-SubCell"/>
</dbReference>
<feature type="transmembrane region" description="Helical" evidence="6">
    <location>
        <begin position="344"/>
        <end position="362"/>
    </location>
</feature>
<gene>
    <name evidence="9" type="ORF">DDZ15_02760</name>
</gene>
<dbReference type="InterPro" id="IPR025857">
    <property type="entry name" value="MacB_PCD"/>
</dbReference>
<dbReference type="OrthoDB" id="5933722at2"/>
<evidence type="ECO:0000259" key="8">
    <source>
        <dbReference type="Pfam" id="PF12704"/>
    </source>
</evidence>
<evidence type="ECO:0000256" key="3">
    <source>
        <dbReference type="ARBA" id="ARBA00022692"/>
    </source>
</evidence>
<dbReference type="AlphaFoldDB" id="A0A316TX06"/>
<dbReference type="PANTHER" id="PTHR30572">
    <property type="entry name" value="MEMBRANE COMPONENT OF TRANSPORTER-RELATED"/>
    <property type="match status" value="1"/>
</dbReference>
<reference evidence="9 10" key="1">
    <citation type="submission" date="2018-05" db="EMBL/GenBank/DDBJ databases">
        <title>Rhodohalobacter halophilus gen. nov., sp. nov., a moderately halophilic member of the family Balneolaceae.</title>
        <authorList>
            <person name="Liu Z.-W."/>
        </authorList>
    </citation>
    <scope>NUCLEOTIDE SEQUENCE [LARGE SCALE GENOMIC DNA]</scope>
    <source>
        <strain evidence="9 10">8A47</strain>
    </source>
</reference>
<feature type="domain" description="ABC3 transporter permease C-terminal" evidence="7">
    <location>
        <begin position="687"/>
        <end position="789"/>
    </location>
</feature>
<feature type="domain" description="ABC3 transporter permease C-terminal" evidence="7">
    <location>
        <begin position="295"/>
        <end position="409"/>
    </location>
</feature>
<feature type="transmembrane region" description="Helical" evidence="6">
    <location>
        <begin position="427"/>
        <end position="450"/>
    </location>
</feature>
<comment type="caution">
    <text evidence="9">The sequence shown here is derived from an EMBL/GenBank/DDBJ whole genome shotgun (WGS) entry which is preliminary data.</text>
</comment>
<feature type="transmembrane region" description="Helical" evidence="6">
    <location>
        <begin position="739"/>
        <end position="759"/>
    </location>
</feature>
<keyword evidence="10" id="KW-1185">Reference proteome</keyword>
<keyword evidence="3 6" id="KW-0812">Transmembrane</keyword>
<feature type="transmembrane region" description="Helical" evidence="6">
    <location>
        <begin position="771"/>
        <end position="793"/>
    </location>
</feature>
<evidence type="ECO:0000313" key="10">
    <source>
        <dbReference type="Proteomes" id="UP000245533"/>
    </source>
</evidence>
<feature type="transmembrane region" description="Helical" evidence="6">
    <location>
        <begin position="289"/>
        <end position="310"/>
    </location>
</feature>
<evidence type="ECO:0000256" key="6">
    <source>
        <dbReference type="SAM" id="Phobius"/>
    </source>
</evidence>
<dbReference type="GO" id="GO:0022857">
    <property type="term" value="F:transmembrane transporter activity"/>
    <property type="evidence" value="ECO:0007669"/>
    <property type="project" value="TreeGrafter"/>
</dbReference>
<accession>A0A316TX06</accession>
<dbReference type="Pfam" id="PF12704">
    <property type="entry name" value="MacB_PCD"/>
    <property type="match status" value="1"/>
</dbReference>
<evidence type="ECO:0000256" key="1">
    <source>
        <dbReference type="ARBA" id="ARBA00004651"/>
    </source>
</evidence>
<evidence type="ECO:0000256" key="5">
    <source>
        <dbReference type="ARBA" id="ARBA00023136"/>
    </source>
</evidence>
<feature type="domain" description="MacB-like periplasmic core" evidence="8">
    <location>
        <begin position="21"/>
        <end position="248"/>
    </location>
</feature>
<dbReference type="InterPro" id="IPR050250">
    <property type="entry name" value="Macrolide_Exporter_MacB"/>
</dbReference>
<evidence type="ECO:0008006" key="11">
    <source>
        <dbReference type="Google" id="ProtNLM"/>
    </source>
</evidence>
<organism evidence="9 10">
    <name type="scientific">Rhodohalobacter mucosus</name>
    <dbReference type="NCBI Taxonomy" id="2079485"/>
    <lineage>
        <taxon>Bacteria</taxon>
        <taxon>Pseudomonadati</taxon>
        <taxon>Balneolota</taxon>
        <taxon>Balneolia</taxon>
        <taxon>Balneolales</taxon>
        <taxon>Balneolaceae</taxon>
        <taxon>Rhodohalobacter</taxon>
    </lineage>
</organism>
<feature type="transmembrane region" description="Helical" evidence="6">
    <location>
        <begin position="20"/>
        <end position="43"/>
    </location>
</feature>
<evidence type="ECO:0000256" key="4">
    <source>
        <dbReference type="ARBA" id="ARBA00022989"/>
    </source>
</evidence>
<proteinExistence type="predicted"/>
<keyword evidence="5 6" id="KW-0472">Membrane</keyword>
<feature type="transmembrane region" description="Helical" evidence="6">
    <location>
        <begin position="382"/>
        <end position="406"/>
    </location>
</feature>
<dbReference type="InterPro" id="IPR003838">
    <property type="entry name" value="ABC3_permease_C"/>
</dbReference>
<keyword evidence="4 6" id="KW-1133">Transmembrane helix</keyword>
<sequence length="808" mass="89317">MFRNHLLFAFRYFRRRKGMVAISSAGLIAGIAAFLFILQYAAFEFSVNRFHEHADDIYRVVNIDKEGVAEINLPPGFASFIEESVPGVDQATRFTGYACNGVVVPIDESNDLNPVREESCIIGDGKFRELFTFPLAEGNGDLSQPGLALLTRSSAEKYFGTDKVVGRTFRISNQFGTGLFTVSGVLQNLPETSGFTFNMILSFASLNDPSYRGEVGWADPNGMENGFTQTYLKIHPDADSEEIEATLTGLAIQSGRDDTEAIRLQPLSHLHLAPSIGYDLPTTGNFTTLLFILAVGLMIISVAWGNYINLTTALGLERSRQIGVQKSLGATRPQLISQFLTESFLFGLCCLLLALVLIELFQPLFNTLLQRELGLYVLNRPAVWITGGLVFIAGILISGLYVATVLTSLEPSDILKGNYGRSEKGTFLRQSMVVFQFAVSVLFIVVALVFSRQLDYMQEKDLGMEIENKLVIRGPSVQPDSETVRAESFKDELSKLSFVQKVSGSNNIPGSGYNFFANRITDSTPSPEDERKSYGMLLVDQNYLDTFDIQLLAGDTFSLSQIDVGWSGNAMILNRAATGELGFDSPEAAVESEVFWGENVYRVQGVIENYHHLGLQSAIDPMILLPLNANGYFTLMTNGDIQGAQLDQLRELYGGFFPGNPFEFFFLDEKYDEQYVAESRFSTLFTIASVMAIIIACLGLFGLAAYSAAIRTREIGVRKVLGASVWSIVLMLSRDFMKWVLIGYLIALPLSGLMMNRWLQNFAYRTELDIWIFLTAGVAAFFIAMITVGTRVLSSAMANPVQTLRTDG</sequence>
<dbReference type="EMBL" id="QGGB01000002">
    <property type="protein sequence ID" value="PWN07949.1"/>
    <property type="molecule type" value="Genomic_DNA"/>
</dbReference>
<dbReference type="RefSeq" id="WP_109644593.1">
    <property type="nucleotide sequence ID" value="NZ_QGGB01000002.1"/>
</dbReference>
<dbReference type="Pfam" id="PF02687">
    <property type="entry name" value="FtsX"/>
    <property type="match status" value="2"/>
</dbReference>
<evidence type="ECO:0000256" key="2">
    <source>
        <dbReference type="ARBA" id="ARBA00022475"/>
    </source>
</evidence>
<comment type="subcellular location">
    <subcellularLocation>
        <location evidence="1">Cell membrane</location>
        <topology evidence="1">Multi-pass membrane protein</topology>
    </subcellularLocation>
</comment>
<evidence type="ECO:0000313" key="9">
    <source>
        <dbReference type="EMBL" id="PWN07949.1"/>
    </source>
</evidence>
<protein>
    <recommendedName>
        <fullName evidence="11">ABC transport system permease protein</fullName>
    </recommendedName>
</protein>